<dbReference type="EMBL" id="JADCTT010000004">
    <property type="protein sequence ID" value="KAF9753902.1"/>
    <property type="molecule type" value="Genomic_DNA"/>
</dbReference>
<sequence>MRGMILVVMASIAWSHTMIRIRACDDQGGSLTVVWVPSTKSKPTYQPAASSHSPAIRNGAQSELVTGNTPAMVDCITDIQITSITASLASRSFFKHPSLGHLGSVYPISYLLAHTLSLTLVGTA</sequence>
<accession>A0A8H7TP62</accession>
<evidence type="ECO:0000313" key="3">
    <source>
        <dbReference type="Proteomes" id="UP000616885"/>
    </source>
</evidence>
<evidence type="ECO:0008006" key="4">
    <source>
        <dbReference type="Google" id="ProtNLM"/>
    </source>
</evidence>
<comment type="caution">
    <text evidence="2">The sequence shown here is derived from an EMBL/GenBank/DDBJ whole genome shotgun (WGS) entry which is preliminary data.</text>
</comment>
<organism evidence="2 3">
    <name type="scientific">Bionectria ochroleuca</name>
    <name type="common">Gliocladium roseum</name>
    <dbReference type="NCBI Taxonomy" id="29856"/>
    <lineage>
        <taxon>Eukaryota</taxon>
        <taxon>Fungi</taxon>
        <taxon>Dikarya</taxon>
        <taxon>Ascomycota</taxon>
        <taxon>Pezizomycotina</taxon>
        <taxon>Sordariomycetes</taxon>
        <taxon>Hypocreomycetidae</taxon>
        <taxon>Hypocreales</taxon>
        <taxon>Bionectriaceae</taxon>
        <taxon>Clonostachys</taxon>
    </lineage>
</organism>
<reference evidence="2" key="1">
    <citation type="submission" date="2020-10" db="EMBL/GenBank/DDBJ databases">
        <title>High-Quality Genome Resource of Clonostachys rosea strain S41 by Oxford Nanopore Long-Read Sequencing.</title>
        <authorList>
            <person name="Wang H."/>
        </authorList>
    </citation>
    <scope>NUCLEOTIDE SEQUENCE</scope>
    <source>
        <strain evidence="2">S41</strain>
    </source>
</reference>
<proteinExistence type="predicted"/>
<gene>
    <name evidence="2" type="ORF">IM811_012660</name>
</gene>
<evidence type="ECO:0000313" key="2">
    <source>
        <dbReference type="EMBL" id="KAF9753902.1"/>
    </source>
</evidence>
<feature type="signal peptide" evidence="1">
    <location>
        <begin position="1"/>
        <end position="15"/>
    </location>
</feature>
<protein>
    <recommendedName>
        <fullName evidence="4">Secreted protein</fullName>
    </recommendedName>
</protein>
<feature type="chain" id="PRO_5034826074" description="Secreted protein" evidence="1">
    <location>
        <begin position="16"/>
        <end position="124"/>
    </location>
</feature>
<name>A0A8H7TP62_BIOOC</name>
<dbReference type="AlphaFoldDB" id="A0A8H7TP62"/>
<keyword evidence="1" id="KW-0732">Signal</keyword>
<dbReference type="Proteomes" id="UP000616885">
    <property type="component" value="Unassembled WGS sequence"/>
</dbReference>
<evidence type="ECO:0000256" key="1">
    <source>
        <dbReference type="SAM" id="SignalP"/>
    </source>
</evidence>